<evidence type="ECO:0000313" key="1">
    <source>
        <dbReference type="EMBL" id="KHJ34330.1"/>
    </source>
</evidence>
<reference evidence="1 2" key="1">
    <citation type="journal article" date="2014" name="BMC Genomics">
        <title>Adaptive genomic structural variation in the grape powdery mildew pathogen, Erysiphe necator.</title>
        <authorList>
            <person name="Jones L."/>
            <person name="Riaz S."/>
            <person name="Morales-Cruz A."/>
            <person name="Amrine K.C."/>
            <person name="McGuire B."/>
            <person name="Gubler W.D."/>
            <person name="Walker M.A."/>
            <person name="Cantu D."/>
        </authorList>
    </citation>
    <scope>NUCLEOTIDE SEQUENCE [LARGE SCALE GENOMIC DNA]</scope>
    <source>
        <strain evidence="2">c</strain>
    </source>
</reference>
<comment type="caution">
    <text evidence="1">The sequence shown here is derived from an EMBL/GenBank/DDBJ whole genome shotgun (WGS) entry which is preliminary data.</text>
</comment>
<protein>
    <recommendedName>
        <fullName evidence="3">GAG-pre-integrase domain-containing protein</fullName>
    </recommendedName>
</protein>
<evidence type="ECO:0008006" key="3">
    <source>
        <dbReference type="Google" id="ProtNLM"/>
    </source>
</evidence>
<name>A0A0B1PAJ2_UNCNE</name>
<gene>
    <name evidence="1" type="ORF">EV44_g3567</name>
</gene>
<dbReference type="Proteomes" id="UP000030854">
    <property type="component" value="Unassembled WGS sequence"/>
</dbReference>
<organism evidence="1 2">
    <name type="scientific">Uncinula necator</name>
    <name type="common">Grape powdery mildew</name>
    <dbReference type="NCBI Taxonomy" id="52586"/>
    <lineage>
        <taxon>Eukaryota</taxon>
        <taxon>Fungi</taxon>
        <taxon>Dikarya</taxon>
        <taxon>Ascomycota</taxon>
        <taxon>Pezizomycotina</taxon>
        <taxon>Leotiomycetes</taxon>
        <taxon>Erysiphales</taxon>
        <taxon>Erysiphaceae</taxon>
        <taxon>Erysiphe</taxon>
    </lineage>
</organism>
<dbReference type="AlphaFoldDB" id="A0A0B1PAJ2"/>
<evidence type="ECO:0000313" key="2">
    <source>
        <dbReference type="Proteomes" id="UP000030854"/>
    </source>
</evidence>
<accession>A0A0B1PAJ2</accession>
<dbReference type="HOGENOM" id="CLU_055871_1_0_1"/>
<dbReference type="EMBL" id="JNVN01000937">
    <property type="protein sequence ID" value="KHJ34330.1"/>
    <property type="molecule type" value="Genomic_DNA"/>
</dbReference>
<proteinExistence type="predicted"/>
<sequence length="310" mass="34872">MVQLKLEDNDNIPETSQYMTAYGEIDGFDAISQLHDQSIHHALAAAAPIKDKTNRYNSLTFQGIMIDIGAAQWSTAGEAQVRALQKLRNITIDSLTAGKVKIIFGIGATTSLGTVSLETNIGIINFNVVPSNTPFLLSLKDMDTLKVKLDNLRNVLLQGNQEFPFVRKFGHPFLLLTDITTTIIYSCDTECHLSEPELRQLHRRFGHPSSRRLLQILKRSGHNVNSSIVKYLGKYCHLCQLHGKSLGRFKFILRDDIEFNHSIIVDVMYIEGNPVLHVIDEATRFGAAGWLKNISTQHTLDMLRNCWIDV</sequence>
<keyword evidence="2" id="KW-1185">Reference proteome</keyword>